<sequence length="153" mass="16804">MTPTPTAYPLRTATPADYDAIAAVVDDWWGRPILPSLPRLFLDHFHRTSLVAEGPEGMAGFLIGFVSPSEPDEAYIHFVGVAPAARTSGLARTMYERFFDLARHHDRQVVKAITAPVNQTSIAFHRRMGFQVGDPVPGYNGPGTSLVTFVRPL</sequence>
<dbReference type="Proteomes" id="UP000605361">
    <property type="component" value="Unassembled WGS sequence"/>
</dbReference>
<dbReference type="InterPro" id="IPR016181">
    <property type="entry name" value="Acyl_CoA_acyltransferase"/>
</dbReference>
<dbReference type="PROSITE" id="PS51186">
    <property type="entry name" value="GNAT"/>
    <property type="match status" value="1"/>
</dbReference>
<protein>
    <submittedName>
        <fullName evidence="2">GNAT family N-acetyltransferase</fullName>
    </submittedName>
</protein>
<feature type="domain" description="N-acetyltransferase" evidence="1">
    <location>
        <begin position="8"/>
        <end position="151"/>
    </location>
</feature>
<dbReference type="PIRSF" id="PIRSF037663">
    <property type="entry name" value="Acetyltransf_GNAT_prd"/>
    <property type="match status" value="1"/>
</dbReference>
<dbReference type="InterPro" id="IPR017255">
    <property type="entry name" value="AcTrfase_GNAT_prd"/>
</dbReference>
<organism evidence="2 3">
    <name type="scientific">Nonomuraea cypriaca</name>
    <dbReference type="NCBI Taxonomy" id="1187855"/>
    <lineage>
        <taxon>Bacteria</taxon>
        <taxon>Bacillati</taxon>
        <taxon>Actinomycetota</taxon>
        <taxon>Actinomycetes</taxon>
        <taxon>Streptosporangiales</taxon>
        <taxon>Streptosporangiaceae</taxon>
        <taxon>Nonomuraea</taxon>
    </lineage>
</organism>
<dbReference type="GO" id="GO:0016747">
    <property type="term" value="F:acyltransferase activity, transferring groups other than amino-acyl groups"/>
    <property type="evidence" value="ECO:0007669"/>
    <property type="project" value="InterPro"/>
</dbReference>
<dbReference type="InterPro" id="IPR000182">
    <property type="entry name" value="GNAT_dom"/>
</dbReference>
<dbReference type="Gene3D" id="3.40.630.30">
    <property type="match status" value="1"/>
</dbReference>
<keyword evidence="3" id="KW-1185">Reference proteome</keyword>
<reference evidence="2" key="1">
    <citation type="submission" date="2020-11" db="EMBL/GenBank/DDBJ databases">
        <title>Whole-genome analyses of Nonomuraea sp. K274.</title>
        <authorList>
            <person name="Veyisoglu A."/>
        </authorList>
    </citation>
    <scope>NUCLEOTIDE SEQUENCE</scope>
    <source>
        <strain evidence="2">K274</strain>
    </source>
</reference>
<name>A0A931A6T9_9ACTN</name>
<dbReference type="AlphaFoldDB" id="A0A931A6T9"/>
<accession>A0A931A6T9</accession>
<dbReference type="EMBL" id="JADOGI010000045">
    <property type="protein sequence ID" value="MBF8187421.1"/>
    <property type="molecule type" value="Genomic_DNA"/>
</dbReference>
<evidence type="ECO:0000313" key="2">
    <source>
        <dbReference type="EMBL" id="MBF8187421.1"/>
    </source>
</evidence>
<gene>
    <name evidence="2" type="ORF">ITP53_17110</name>
</gene>
<dbReference type="Pfam" id="PF00583">
    <property type="entry name" value="Acetyltransf_1"/>
    <property type="match status" value="1"/>
</dbReference>
<comment type="caution">
    <text evidence="2">The sequence shown here is derived from an EMBL/GenBank/DDBJ whole genome shotgun (WGS) entry which is preliminary data.</text>
</comment>
<evidence type="ECO:0000259" key="1">
    <source>
        <dbReference type="PROSITE" id="PS51186"/>
    </source>
</evidence>
<proteinExistence type="predicted"/>
<evidence type="ECO:0000313" key="3">
    <source>
        <dbReference type="Proteomes" id="UP000605361"/>
    </source>
</evidence>
<dbReference type="RefSeq" id="WP_195896385.1">
    <property type="nucleotide sequence ID" value="NZ_JADOGI010000045.1"/>
</dbReference>
<dbReference type="SUPFAM" id="SSF55729">
    <property type="entry name" value="Acyl-CoA N-acyltransferases (Nat)"/>
    <property type="match status" value="1"/>
</dbReference>
<dbReference type="CDD" id="cd04301">
    <property type="entry name" value="NAT_SF"/>
    <property type="match status" value="1"/>
</dbReference>